<evidence type="ECO:0000313" key="10">
    <source>
        <dbReference type="Proteomes" id="UP000003480"/>
    </source>
</evidence>
<keyword evidence="7" id="KW-1133">Transmembrane helix</keyword>
<dbReference type="PANTHER" id="PTHR43711:SF1">
    <property type="entry name" value="HISTIDINE KINASE 1"/>
    <property type="match status" value="1"/>
</dbReference>
<evidence type="ECO:0000313" key="9">
    <source>
        <dbReference type="EMBL" id="CCI03014.1"/>
    </source>
</evidence>
<dbReference type="Pfam" id="PF02518">
    <property type="entry name" value="HATPase_c"/>
    <property type="match status" value="1"/>
</dbReference>
<dbReference type="PANTHER" id="PTHR43711">
    <property type="entry name" value="TWO-COMPONENT HISTIDINE KINASE"/>
    <property type="match status" value="1"/>
</dbReference>
<dbReference type="InterPro" id="IPR036890">
    <property type="entry name" value="HATPase_C_sf"/>
</dbReference>
<dbReference type="SUPFAM" id="SSF55874">
    <property type="entry name" value="ATPase domain of HSP90 chaperone/DNA topoisomerase II/histidine kinase"/>
    <property type="match status" value="1"/>
</dbReference>
<keyword evidence="7" id="KW-0812">Transmembrane</keyword>
<dbReference type="EMBL" id="CAIJ01000338">
    <property type="protein sequence ID" value="CCI03014.1"/>
    <property type="molecule type" value="Genomic_DNA"/>
</dbReference>
<dbReference type="Pfam" id="PF00512">
    <property type="entry name" value="HisKA"/>
    <property type="match status" value="1"/>
</dbReference>
<evidence type="ECO:0000256" key="3">
    <source>
        <dbReference type="ARBA" id="ARBA00022553"/>
    </source>
</evidence>
<keyword evidence="7" id="KW-0472">Membrane</keyword>
<reference evidence="9 10" key="1">
    <citation type="submission" date="2012-04" db="EMBL/GenBank/DDBJ databases">
        <authorList>
            <person name="Genoscope - CEA"/>
        </authorList>
    </citation>
    <scope>NUCLEOTIDE SEQUENCE [LARGE SCALE GENOMIC DNA]</scope>
    <source>
        <strain evidence="9 10">9443</strain>
    </source>
</reference>
<dbReference type="Gene3D" id="1.10.287.130">
    <property type="match status" value="1"/>
</dbReference>
<dbReference type="InterPro" id="IPR003661">
    <property type="entry name" value="HisK_dim/P_dom"/>
</dbReference>
<keyword evidence="3" id="KW-0597">Phosphoprotein</keyword>
<organism evidence="9 10">
    <name type="scientific">Microcystis aeruginosa PCC 9443</name>
    <dbReference type="NCBI Taxonomy" id="1160281"/>
    <lineage>
        <taxon>Bacteria</taxon>
        <taxon>Bacillati</taxon>
        <taxon>Cyanobacteriota</taxon>
        <taxon>Cyanophyceae</taxon>
        <taxon>Oscillatoriophycideae</taxon>
        <taxon>Chroococcales</taxon>
        <taxon>Microcystaceae</taxon>
        <taxon>Microcystis</taxon>
    </lineage>
</organism>
<dbReference type="EC" id="2.7.13.3" evidence="2"/>
<dbReference type="PRINTS" id="PR00344">
    <property type="entry name" value="BCTRLSENSOR"/>
</dbReference>
<dbReference type="AlphaFoldDB" id="I4G503"/>
<dbReference type="SUPFAM" id="SSF47384">
    <property type="entry name" value="Homodimeric domain of signal transducing histidine kinase"/>
    <property type="match status" value="1"/>
</dbReference>
<evidence type="ECO:0000256" key="4">
    <source>
        <dbReference type="ARBA" id="ARBA00022679"/>
    </source>
</evidence>
<feature type="domain" description="Histidine kinase" evidence="8">
    <location>
        <begin position="197"/>
        <end position="413"/>
    </location>
</feature>
<name>I4G503_MICAE</name>
<dbReference type="CDD" id="cd00075">
    <property type="entry name" value="HATPase"/>
    <property type="match status" value="1"/>
</dbReference>
<dbReference type="InterPro" id="IPR036097">
    <property type="entry name" value="HisK_dim/P_sf"/>
</dbReference>
<dbReference type="HOGENOM" id="CLU_000445_89_6_3"/>
<dbReference type="SMART" id="SM00387">
    <property type="entry name" value="HATPase_c"/>
    <property type="match status" value="1"/>
</dbReference>
<feature type="transmembrane region" description="Helical" evidence="7">
    <location>
        <begin position="12"/>
        <end position="34"/>
    </location>
</feature>
<dbReference type="SMART" id="SM00388">
    <property type="entry name" value="HisKA"/>
    <property type="match status" value="1"/>
</dbReference>
<comment type="caution">
    <text evidence="9">The sequence shown here is derived from an EMBL/GenBank/DDBJ whole genome shotgun (WGS) entry which is preliminary data.</text>
</comment>
<dbReference type="InterPro" id="IPR005467">
    <property type="entry name" value="His_kinase_dom"/>
</dbReference>
<dbReference type="Proteomes" id="UP000003480">
    <property type="component" value="Unassembled WGS sequence"/>
</dbReference>
<evidence type="ECO:0000256" key="2">
    <source>
        <dbReference type="ARBA" id="ARBA00012438"/>
    </source>
</evidence>
<protein>
    <recommendedName>
        <fullName evidence="2">histidine kinase</fullName>
        <ecNumber evidence="2">2.7.13.3</ecNumber>
    </recommendedName>
</protein>
<accession>I4G503</accession>
<dbReference type="InterPro" id="IPR003594">
    <property type="entry name" value="HATPase_dom"/>
</dbReference>
<dbReference type="GO" id="GO:0000155">
    <property type="term" value="F:phosphorelay sensor kinase activity"/>
    <property type="evidence" value="ECO:0007669"/>
    <property type="project" value="InterPro"/>
</dbReference>
<dbReference type="InterPro" id="IPR004358">
    <property type="entry name" value="Sig_transdc_His_kin-like_C"/>
</dbReference>
<dbReference type="Gene3D" id="3.30.565.10">
    <property type="entry name" value="Histidine kinase-like ATPase, C-terminal domain"/>
    <property type="match status" value="1"/>
</dbReference>
<sequence>MAVFTSIRRRLLLSYLLVLTAILAGFAVAVRFLFFHSLNQELIARLTTLAQGASTSVEGGNRQLIFNPDFPTQSLLVRDQALEWFDSQGRSQLRQGRYTMNLPFVGQGAIQIQIGNPRIQGITLPIIDSDTGQLIGYVRASQSLQEFDEAMRHLDWGMLGGIAIAIGLSGVGGVVLVRQAMQPIECSFTQLKQFTADASHELRSPLMAISSNAQVALRYPDGIRPSDAEKFRLIVSTVKQLTRLTEDLLLLARTDTQPLDHYQPVRLDHLLADVVQLYQPQATAKAITLQYTTTDALYTNGDDAQLRRLFTNLIDNALNYTPAGGSVAVQSQTLDSQLLITVEDNGIGIAPKQLHQVFERFWRAESARNYQSGGSGLGLAIVQAIIQQHQGTISVTSEPGVGSCFRVRLPAYSPTDSIDTRKL</sequence>
<keyword evidence="5" id="KW-0418">Kinase</keyword>
<evidence type="ECO:0000256" key="5">
    <source>
        <dbReference type="ARBA" id="ARBA00022777"/>
    </source>
</evidence>
<dbReference type="InterPro" id="IPR050736">
    <property type="entry name" value="Sensor_HK_Regulatory"/>
</dbReference>
<dbReference type="RefSeq" id="WP_002768704.1">
    <property type="nucleotide sequence ID" value="NZ_HE972990.1"/>
</dbReference>
<evidence type="ECO:0000256" key="7">
    <source>
        <dbReference type="SAM" id="Phobius"/>
    </source>
</evidence>
<evidence type="ECO:0000259" key="8">
    <source>
        <dbReference type="PROSITE" id="PS50109"/>
    </source>
</evidence>
<keyword evidence="6" id="KW-0902">Two-component regulatory system</keyword>
<keyword evidence="4" id="KW-0808">Transferase</keyword>
<evidence type="ECO:0000256" key="6">
    <source>
        <dbReference type="ARBA" id="ARBA00023012"/>
    </source>
</evidence>
<feature type="transmembrane region" description="Helical" evidence="7">
    <location>
        <begin position="156"/>
        <end position="177"/>
    </location>
</feature>
<gene>
    <name evidence="9" type="primary">sphS</name>
    <name evidence="9" type="ORF">MICAC_4020003</name>
</gene>
<evidence type="ECO:0000256" key="1">
    <source>
        <dbReference type="ARBA" id="ARBA00000085"/>
    </source>
</evidence>
<proteinExistence type="predicted"/>
<dbReference type="PROSITE" id="PS50109">
    <property type="entry name" value="HIS_KIN"/>
    <property type="match status" value="1"/>
</dbReference>
<comment type="catalytic activity">
    <reaction evidence="1">
        <text>ATP + protein L-histidine = ADP + protein N-phospho-L-histidine.</text>
        <dbReference type="EC" id="2.7.13.3"/>
    </reaction>
</comment>
<dbReference type="CDD" id="cd00082">
    <property type="entry name" value="HisKA"/>
    <property type="match status" value="1"/>
</dbReference>
<dbReference type="FunFam" id="3.30.565.10:FF:000006">
    <property type="entry name" value="Sensor histidine kinase WalK"/>
    <property type="match status" value="1"/>
</dbReference>